<evidence type="ECO:0000256" key="3">
    <source>
        <dbReference type="ARBA" id="ARBA00022723"/>
    </source>
</evidence>
<dbReference type="CDD" id="cd09601">
    <property type="entry name" value="M1_APN-Q_like"/>
    <property type="match status" value="1"/>
</dbReference>
<comment type="cofactor">
    <cofactor evidence="8">
        <name>Zn(2+)</name>
        <dbReference type="ChEBI" id="CHEBI:29105"/>
    </cofactor>
    <text evidence="8">Binds 1 zinc ion per subunit.</text>
</comment>
<dbReference type="AlphaFoldDB" id="T1FQY9"/>
<dbReference type="KEGG" id="hro:HELRODRAFT_189331"/>
<dbReference type="GO" id="GO:0006508">
    <property type="term" value="P:proteolysis"/>
    <property type="evidence" value="ECO:0000318"/>
    <property type="project" value="GO_Central"/>
</dbReference>
<feature type="chain" id="PRO_5010980902" description="Aminopeptidase" evidence="10">
    <location>
        <begin position="19"/>
        <end position="1069"/>
    </location>
</feature>
<evidence type="ECO:0000313" key="15">
    <source>
        <dbReference type="EnsemblMetazoa" id="HelroP189331"/>
    </source>
</evidence>
<keyword evidence="3 8" id="KW-0479">Metal-binding</keyword>
<accession>T1FQY9</accession>
<dbReference type="Gene3D" id="1.10.390.10">
    <property type="entry name" value="Neutral Protease Domain 2"/>
    <property type="match status" value="1"/>
</dbReference>
<name>T1FQY9_HELRO</name>
<feature type="signal peptide" evidence="10">
    <location>
        <begin position="1"/>
        <end position="18"/>
    </location>
</feature>
<dbReference type="EMBL" id="KB097495">
    <property type="protein sequence ID" value="ESN96672.1"/>
    <property type="molecule type" value="Genomic_DNA"/>
</dbReference>
<evidence type="ECO:0000259" key="12">
    <source>
        <dbReference type="Pfam" id="PF11838"/>
    </source>
</evidence>
<evidence type="ECO:0000313" key="16">
    <source>
        <dbReference type="Proteomes" id="UP000015101"/>
    </source>
</evidence>
<dbReference type="PANTHER" id="PTHR11533">
    <property type="entry name" value="PROTEASE M1 ZINC METALLOPROTEASE"/>
    <property type="match status" value="1"/>
</dbReference>
<keyword evidence="6" id="KW-0482">Metalloprotease</keyword>
<evidence type="ECO:0000256" key="7">
    <source>
        <dbReference type="PIRSR" id="PIRSR634016-1"/>
    </source>
</evidence>
<sequence length="1069" mass="123519">MNWSLILCLAGFLVIGTSEIFENEPFPSNEEDEIDTNVHKESFLAGGANSLDEPHVFDQDEDSVEESTLVENLAGEYNDEVHENIVGERFSEGAMSDSDLIVNNRIPHGTLVPYHYDLYIRPNILTTPPFYANGTVRVYFECLLETNVLHLNVFHKLMTVDKNTIIFMLSPDNTVIAPVPELFSITSRPEMDMQSYQTKRHFMKGAKYIFQAEYRTTMGKQGEDGFYWDSYVDNKGVTKYIAATQLESVDARKLFPCMDEVDMKATFDIFVQIQANKHTALSNMPPARNVLLPSGWTEVQFKRTPLMSTYLVCIIVGEFIRKPVNTPPTMKTAINLYAVETQQYRLEFMARFAVAQLQKWYDDTTGYPYREPKLDHVALPNKGGAMENWGIITYGEELLCMDNETTSIVGLFNGVTIVSHELAHMWYGNLLTCKWWDDLWIQEGFATHYNYNPTEVLGWDWMLTQQSDQRRGIQNFMIKDQKNTTDPVRKTILTPQNSESAFTSSTYNKGGALIRMIQGILSRPVMNSAYSKYLKKYAYTNVVTKNLTDALDEEAKLSGITYPDKKPLKFQVILDSWLNIPGYPLLECTRQTNQVEIRVTPSLYLHPRKQTPISINRTEHQVVDNFSYSWEIPMRLVTNLSRPIDWDGVPSHWIMTGQTGLTISSSPTQWFILNPRQHFYYRVLYDAVNRNLLVGQLLADYKKILPETRSQLIDDNFDLARNGYLLVTDAMEFTKYLSTELVYNPWEATLRHAHFIQPFFKKDLSYAKFMEYFSSKLEKVLDELRYEFPEQETVLTTFLRKDAISSACAFANQKCLLYSRDQFKKYLASPNINTINANALPTVLCQGIFDGTSNDWEVIWNQYNKRKVVNVKDERNAYLFGLTCTSNPALVDRFFNDLVMNKTFRSRDVSQATLYLAANERGAQKLFDYLDKSWEDKSVIIPKTSTITAITNSWYTNDQLNRLKVFILNRKNLSNNEKQQLIQAVLQVELNRDFYAKNSAPLDKWLKDNVKPKSRSTIEYMRKGVDESAGTKLKNMQRRVFSVGGAVHNYWNLLQESYYAEKIGRIYRE</sequence>
<reference evidence="16" key="1">
    <citation type="submission" date="2012-12" db="EMBL/GenBank/DDBJ databases">
        <authorList>
            <person name="Hellsten U."/>
            <person name="Grimwood J."/>
            <person name="Chapman J.A."/>
            <person name="Shapiro H."/>
            <person name="Aerts A."/>
            <person name="Otillar R.P."/>
            <person name="Terry A.Y."/>
            <person name="Boore J.L."/>
            <person name="Simakov O."/>
            <person name="Marletaz F."/>
            <person name="Cho S.-J."/>
            <person name="Edsinger-Gonzales E."/>
            <person name="Havlak P."/>
            <person name="Kuo D.-H."/>
            <person name="Larsson T."/>
            <person name="Lv J."/>
            <person name="Arendt D."/>
            <person name="Savage R."/>
            <person name="Osoegawa K."/>
            <person name="de Jong P."/>
            <person name="Lindberg D.R."/>
            <person name="Seaver E.C."/>
            <person name="Weisblat D.A."/>
            <person name="Putnam N.H."/>
            <person name="Grigoriev I.V."/>
            <person name="Rokhsar D.S."/>
        </authorList>
    </citation>
    <scope>NUCLEOTIDE SEQUENCE</scope>
</reference>
<dbReference type="GeneID" id="20211236"/>
<dbReference type="FunFam" id="1.25.50.20:FF:000039">
    <property type="entry name" value="Aminopeptidase"/>
    <property type="match status" value="1"/>
</dbReference>
<dbReference type="SUPFAM" id="SSF55486">
    <property type="entry name" value="Metalloproteases ('zincins'), catalytic domain"/>
    <property type="match status" value="1"/>
</dbReference>
<dbReference type="EMBL" id="AMQM01001447">
    <property type="status" value="NOT_ANNOTATED_CDS"/>
    <property type="molecule type" value="Genomic_DNA"/>
</dbReference>
<evidence type="ECO:0000256" key="9">
    <source>
        <dbReference type="PIRSR" id="PIRSR634016-4"/>
    </source>
</evidence>
<feature type="binding site" evidence="8">
    <location>
        <position position="420"/>
    </location>
    <ligand>
        <name>Zn(2+)</name>
        <dbReference type="ChEBI" id="CHEBI:29105"/>
        <note>catalytic</note>
    </ligand>
</feature>
<feature type="active site" description="Proton acceptor" evidence="7">
    <location>
        <position position="421"/>
    </location>
</feature>
<dbReference type="CTD" id="20211236"/>
<evidence type="ECO:0008006" key="17">
    <source>
        <dbReference type="Google" id="ProtNLM"/>
    </source>
</evidence>
<reference evidence="15" key="3">
    <citation type="submission" date="2015-06" db="UniProtKB">
        <authorList>
            <consortium name="EnsemblMetazoa"/>
        </authorList>
    </citation>
    <scope>IDENTIFICATION</scope>
</reference>
<evidence type="ECO:0000256" key="4">
    <source>
        <dbReference type="ARBA" id="ARBA00022801"/>
    </source>
</evidence>
<keyword evidence="4" id="KW-0378">Hydrolase</keyword>
<dbReference type="SUPFAM" id="SSF63737">
    <property type="entry name" value="Leukotriene A4 hydrolase N-terminal domain"/>
    <property type="match status" value="1"/>
</dbReference>
<feature type="binding site" evidence="8">
    <location>
        <position position="424"/>
    </location>
    <ligand>
        <name>Zn(2+)</name>
        <dbReference type="ChEBI" id="CHEBI:29105"/>
        <note>catalytic</note>
    </ligand>
</feature>
<dbReference type="InterPro" id="IPR034016">
    <property type="entry name" value="M1_APN-typ"/>
</dbReference>
<dbReference type="RefSeq" id="XP_009025795.1">
    <property type="nucleotide sequence ID" value="XM_009027547.1"/>
</dbReference>
<evidence type="ECO:0000256" key="8">
    <source>
        <dbReference type="PIRSR" id="PIRSR634016-3"/>
    </source>
</evidence>
<keyword evidence="5 8" id="KW-0862">Zinc</keyword>
<dbReference type="Proteomes" id="UP000015101">
    <property type="component" value="Unassembled WGS sequence"/>
</dbReference>
<comment type="similarity">
    <text evidence="1">Belongs to the peptidase M1 family.</text>
</comment>
<evidence type="ECO:0000256" key="6">
    <source>
        <dbReference type="ARBA" id="ARBA00023049"/>
    </source>
</evidence>
<dbReference type="InParanoid" id="T1FQY9"/>
<dbReference type="PANTHER" id="PTHR11533:SF301">
    <property type="entry name" value="AMINOPEPTIDASE"/>
    <property type="match status" value="1"/>
</dbReference>
<keyword evidence="16" id="KW-1185">Reference proteome</keyword>
<dbReference type="GO" id="GO:0005615">
    <property type="term" value="C:extracellular space"/>
    <property type="evidence" value="ECO:0000318"/>
    <property type="project" value="GO_Central"/>
</dbReference>
<dbReference type="PRINTS" id="PR00756">
    <property type="entry name" value="ALADIPTASE"/>
</dbReference>
<evidence type="ECO:0000256" key="5">
    <source>
        <dbReference type="ARBA" id="ARBA00022833"/>
    </source>
</evidence>
<dbReference type="FunFam" id="2.60.40.1910:FF:000017">
    <property type="entry name" value="Aminopeptidase"/>
    <property type="match status" value="1"/>
</dbReference>
<dbReference type="STRING" id="6412.T1FQY9"/>
<evidence type="ECO:0000256" key="2">
    <source>
        <dbReference type="ARBA" id="ARBA00022670"/>
    </source>
</evidence>
<protein>
    <recommendedName>
        <fullName evidence="17">Aminopeptidase</fullName>
    </recommendedName>
</protein>
<dbReference type="GO" id="GO:0008270">
    <property type="term" value="F:zinc ion binding"/>
    <property type="evidence" value="ECO:0007669"/>
    <property type="project" value="InterPro"/>
</dbReference>
<dbReference type="InterPro" id="IPR050344">
    <property type="entry name" value="Peptidase_M1_aminopeptidases"/>
</dbReference>
<dbReference type="InterPro" id="IPR014782">
    <property type="entry name" value="Peptidase_M1_dom"/>
</dbReference>
<evidence type="ECO:0000256" key="1">
    <source>
        <dbReference type="ARBA" id="ARBA00010136"/>
    </source>
</evidence>
<feature type="domain" description="Aminopeptidase N-like N-terminal" evidence="13">
    <location>
        <begin position="112"/>
        <end position="311"/>
    </location>
</feature>
<dbReference type="HOGENOM" id="CLU_003705_2_0_1"/>
<keyword evidence="10" id="KW-0732">Signal</keyword>
<dbReference type="FunFam" id="1.10.390.10:FF:000050">
    <property type="entry name" value="Aminopeptidase"/>
    <property type="match status" value="1"/>
</dbReference>
<gene>
    <name evidence="15" type="primary">20211236</name>
    <name evidence="14" type="ORF">HELRODRAFT_189331</name>
</gene>
<keyword evidence="2" id="KW-0645">Protease</keyword>
<dbReference type="EnsemblMetazoa" id="HelroT189331">
    <property type="protein sequence ID" value="HelroP189331"/>
    <property type="gene ID" value="HelroG189331"/>
</dbReference>
<feature type="domain" description="Peptidase M1 membrane alanine aminopeptidase" evidence="11">
    <location>
        <begin position="357"/>
        <end position="556"/>
    </location>
</feature>
<evidence type="ECO:0000256" key="10">
    <source>
        <dbReference type="SAM" id="SignalP"/>
    </source>
</evidence>
<feature type="site" description="Transition state stabilizer" evidence="9">
    <location>
        <position position="507"/>
    </location>
</feature>
<dbReference type="Pfam" id="PF17900">
    <property type="entry name" value="Peptidase_M1_N"/>
    <property type="match status" value="1"/>
</dbReference>
<dbReference type="InterPro" id="IPR042097">
    <property type="entry name" value="Aminopeptidase_N-like_N_sf"/>
</dbReference>
<evidence type="ECO:0000259" key="11">
    <source>
        <dbReference type="Pfam" id="PF01433"/>
    </source>
</evidence>
<dbReference type="Pfam" id="PF01433">
    <property type="entry name" value="Peptidase_M1"/>
    <property type="match status" value="1"/>
</dbReference>
<dbReference type="Gene3D" id="2.60.40.1910">
    <property type="match status" value="1"/>
</dbReference>
<dbReference type="InterPro" id="IPR001930">
    <property type="entry name" value="Peptidase_M1"/>
</dbReference>
<dbReference type="Gene3D" id="1.25.50.20">
    <property type="match status" value="1"/>
</dbReference>
<dbReference type="InterPro" id="IPR024571">
    <property type="entry name" value="ERAP1-like_C_dom"/>
</dbReference>
<dbReference type="InterPro" id="IPR045357">
    <property type="entry name" value="Aminopeptidase_N-like_N"/>
</dbReference>
<dbReference type="Pfam" id="PF11838">
    <property type="entry name" value="ERAP1_C"/>
    <property type="match status" value="1"/>
</dbReference>
<dbReference type="Gene3D" id="2.60.40.1730">
    <property type="entry name" value="tricorn interacting facor f3 domain"/>
    <property type="match status" value="1"/>
</dbReference>
<dbReference type="InterPro" id="IPR027268">
    <property type="entry name" value="Peptidase_M4/M1_CTD_sf"/>
</dbReference>
<evidence type="ECO:0000313" key="14">
    <source>
        <dbReference type="EMBL" id="ESN96672.1"/>
    </source>
</evidence>
<dbReference type="eggNOG" id="KOG1046">
    <property type="taxonomic scope" value="Eukaryota"/>
</dbReference>
<dbReference type="GO" id="GO:0043171">
    <property type="term" value="P:peptide catabolic process"/>
    <property type="evidence" value="ECO:0000318"/>
    <property type="project" value="GO_Central"/>
</dbReference>
<evidence type="ECO:0000259" key="13">
    <source>
        <dbReference type="Pfam" id="PF17900"/>
    </source>
</evidence>
<feature type="domain" description="ERAP1-like C-terminal" evidence="12">
    <location>
        <begin position="670"/>
        <end position="985"/>
    </location>
</feature>
<dbReference type="OrthoDB" id="510539at2759"/>
<organism evidence="15 16">
    <name type="scientific">Helobdella robusta</name>
    <name type="common">Californian leech</name>
    <dbReference type="NCBI Taxonomy" id="6412"/>
    <lineage>
        <taxon>Eukaryota</taxon>
        <taxon>Metazoa</taxon>
        <taxon>Spiralia</taxon>
        <taxon>Lophotrochozoa</taxon>
        <taxon>Annelida</taxon>
        <taxon>Clitellata</taxon>
        <taxon>Hirudinea</taxon>
        <taxon>Rhynchobdellida</taxon>
        <taxon>Glossiphoniidae</taxon>
        <taxon>Helobdella</taxon>
    </lineage>
</organism>
<reference evidence="14 16" key="2">
    <citation type="journal article" date="2013" name="Nature">
        <title>Insights into bilaterian evolution from three spiralian genomes.</title>
        <authorList>
            <person name="Simakov O."/>
            <person name="Marletaz F."/>
            <person name="Cho S.J."/>
            <person name="Edsinger-Gonzales E."/>
            <person name="Havlak P."/>
            <person name="Hellsten U."/>
            <person name="Kuo D.H."/>
            <person name="Larsson T."/>
            <person name="Lv J."/>
            <person name="Arendt D."/>
            <person name="Savage R."/>
            <person name="Osoegawa K."/>
            <person name="de Jong P."/>
            <person name="Grimwood J."/>
            <person name="Chapman J.A."/>
            <person name="Shapiro H."/>
            <person name="Aerts A."/>
            <person name="Otillar R.P."/>
            <person name="Terry A.Y."/>
            <person name="Boore J.L."/>
            <person name="Grigoriev I.V."/>
            <person name="Lindberg D.R."/>
            <person name="Seaver E.C."/>
            <person name="Weisblat D.A."/>
            <person name="Putnam N.H."/>
            <person name="Rokhsar D.S."/>
        </authorList>
    </citation>
    <scope>NUCLEOTIDE SEQUENCE</scope>
</reference>
<dbReference type="GO" id="GO:0070006">
    <property type="term" value="F:metalloaminopeptidase activity"/>
    <property type="evidence" value="ECO:0000318"/>
    <property type="project" value="GO_Central"/>
</dbReference>
<proteinExistence type="inferred from homology"/>
<feature type="binding site" evidence="8">
    <location>
        <position position="443"/>
    </location>
    <ligand>
        <name>Zn(2+)</name>
        <dbReference type="ChEBI" id="CHEBI:29105"/>
        <note>catalytic</note>
    </ligand>
</feature>